<reference evidence="2 3" key="1">
    <citation type="journal article" date="2015" name="Genome Biol. Evol.">
        <title>The genome of winter moth (Operophtera brumata) provides a genomic perspective on sexual dimorphism and phenology.</title>
        <authorList>
            <person name="Derks M.F."/>
            <person name="Smit S."/>
            <person name="Salis L."/>
            <person name="Schijlen E."/>
            <person name="Bossers A."/>
            <person name="Mateman C."/>
            <person name="Pijl A.S."/>
            <person name="de Ridder D."/>
            <person name="Groenen M.A."/>
            <person name="Visser M.E."/>
            <person name="Megens H.J."/>
        </authorList>
    </citation>
    <scope>NUCLEOTIDE SEQUENCE [LARGE SCALE GENOMIC DNA]</scope>
    <source>
        <strain evidence="2">WM2013NL</strain>
        <tissue evidence="2">Head and thorax</tissue>
    </source>
</reference>
<dbReference type="AlphaFoldDB" id="A0A0L7KW89"/>
<evidence type="ECO:0000313" key="3">
    <source>
        <dbReference type="Proteomes" id="UP000037510"/>
    </source>
</evidence>
<dbReference type="EMBL" id="JTDY01005081">
    <property type="protein sequence ID" value="KOB67385.1"/>
    <property type="molecule type" value="Genomic_DNA"/>
</dbReference>
<keyword evidence="3" id="KW-1185">Reference proteome</keyword>
<keyword evidence="1" id="KW-0812">Transmembrane</keyword>
<gene>
    <name evidence="2" type="ORF">OBRU01_19892</name>
</gene>
<keyword evidence="1" id="KW-0472">Membrane</keyword>
<evidence type="ECO:0000256" key="1">
    <source>
        <dbReference type="SAM" id="Phobius"/>
    </source>
</evidence>
<proteinExistence type="predicted"/>
<organism evidence="2 3">
    <name type="scientific">Operophtera brumata</name>
    <name type="common">Winter moth</name>
    <name type="synonym">Phalaena brumata</name>
    <dbReference type="NCBI Taxonomy" id="104452"/>
    <lineage>
        <taxon>Eukaryota</taxon>
        <taxon>Metazoa</taxon>
        <taxon>Ecdysozoa</taxon>
        <taxon>Arthropoda</taxon>
        <taxon>Hexapoda</taxon>
        <taxon>Insecta</taxon>
        <taxon>Pterygota</taxon>
        <taxon>Neoptera</taxon>
        <taxon>Endopterygota</taxon>
        <taxon>Lepidoptera</taxon>
        <taxon>Glossata</taxon>
        <taxon>Ditrysia</taxon>
        <taxon>Geometroidea</taxon>
        <taxon>Geometridae</taxon>
        <taxon>Larentiinae</taxon>
        <taxon>Operophtera</taxon>
    </lineage>
</organism>
<feature type="transmembrane region" description="Helical" evidence="1">
    <location>
        <begin position="185"/>
        <end position="203"/>
    </location>
</feature>
<feature type="transmembrane region" description="Helical" evidence="1">
    <location>
        <begin position="297"/>
        <end position="319"/>
    </location>
</feature>
<feature type="non-terminal residue" evidence="2">
    <location>
        <position position="1"/>
    </location>
</feature>
<protein>
    <submittedName>
        <fullName evidence="2">Uncharacterized protein</fullName>
    </submittedName>
</protein>
<dbReference type="Proteomes" id="UP000037510">
    <property type="component" value="Unassembled WGS sequence"/>
</dbReference>
<accession>A0A0L7KW89</accession>
<name>A0A0L7KW89_OPEBR</name>
<feature type="non-terminal residue" evidence="2">
    <location>
        <position position="331"/>
    </location>
</feature>
<sequence length="331" mass="38158">CLSTVDRRSRERFIESNQQIAALVEKFKVEGHAIMQGAHHESSRILNPNKVQMNYGKPSGANVIWMLYVEGHAIMQGAHHESSRILNPNKNGMKQMFMRLLTLPIYFLILWAFYNEAKMVHTERVTTKNLRRGCTAVPVCYSPGIWILSDITETLDYVYFSLIVWSCYIYAEQQSLAIMMFVKNGLIAAMVNIYITCVSYKGFEEWLYYLTYVTHTRYASIFLHRSVFRQPTFNILPYSDHENCTSITNLIQTSSSLNTNSNSNCRYASGKAFLSERFAPKSFNGDLYQSGEFDTNFNLGISFAFSVGIMVFNKFLYLIPLPSYITDKFRE</sequence>
<dbReference type="STRING" id="104452.A0A0L7KW89"/>
<feature type="transmembrane region" description="Helical" evidence="1">
    <location>
        <begin position="96"/>
        <end position="114"/>
    </location>
</feature>
<evidence type="ECO:0000313" key="2">
    <source>
        <dbReference type="EMBL" id="KOB67385.1"/>
    </source>
</evidence>
<keyword evidence="1" id="KW-1133">Transmembrane helix</keyword>
<comment type="caution">
    <text evidence="2">The sequence shown here is derived from an EMBL/GenBank/DDBJ whole genome shotgun (WGS) entry which is preliminary data.</text>
</comment>